<dbReference type="OrthoDB" id="1710077at2759"/>
<proteinExistence type="predicted"/>
<keyword evidence="2" id="KW-1185">Reference proteome</keyword>
<organism evidence="2 3">
    <name type="scientific">Abrus precatorius</name>
    <name type="common">Indian licorice</name>
    <name type="synonym">Glycine abrus</name>
    <dbReference type="NCBI Taxonomy" id="3816"/>
    <lineage>
        <taxon>Eukaryota</taxon>
        <taxon>Viridiplantae</taxon>
        <taxon>Streptophyta</taxon>
        <taxon>Embryophyta</taxon>
        <taxon>Tracheophyta</taxon>
        <taxon>Spermatophyta</taxon>
        <taxon>Magnoliopsida</taxon>
        <taxon>eudicotyledons</taxon>
        <taxon>Gunneridae</taxon>
        <taxon>Pentapetalae</taxon>
        <taxon>rosids</taxon>
        <taxon>fabids</taxon>
        <taxon>Fabales</taxon>
        <taxon>Fabaceae</taxon>
        <taxon>Papilionoideae</taxon>
        <taxon>50 kb inversion clade</taxon>
        <taxon>NPAAA clade</taxon>
        <taxon>indigoferoid/millettioid clade</taxon>
        <taxon>Abreae</taxon>
        <taxon>Abrus</taxon>
    </lineage>
</organism>
<dbReference type="InterPro" id="IPR036397">
    <property type="entry name" value="RNaseH_sf"/>
</dbReference>
<evidence type="ECO:0000313" key="2">
    <source>
        <dbReference type="Proteomes" id="UP000694853"/>
    </source>
</evidence>
<dbReference type="AlphaFoldDB" id="A0A8B8KCW3"/>
<dbReference type="InterPro" id="IPR012337">
    <property type="entry name" value="RNaseH-like_sf"/>
</dbReference>
<dbReference type="PANTHER" id="PTHR37984">
    <property type="entry name" value="PROTEIN CBG26694"/>
    <property type="match status" value="1"/>
</dbReference>
<reference evidence="3" key="2">
    <citation type="submission" date="2025-08" db="UniProtKB">
        <authorList>
            <consortium name="RefSeq"/>
        </authorList>
    </citation>
    <scope>IDENTIFICATION</scope>
    <source>
        <tissue evidence="3">Young leaves</tissue>
    </source>
</reference>
<dbReference type="GO" id="GO:0015074">
    <property type="term" value="P:DNA integration"/>
    <property type="evidence" value="ECO:0007669"/>
    <property type="project" value="InterPro"/>
</dbReference>
<dbReference type="SUPFAM" id="SSF53098">
    <property type="entry name" value="Ribonuclease H-like"/>
    <property type="match status" value="1"/>
</dbReference>
<dbReference type="PANTHER" id="PTHR37984:SF5">
    <property type="entry name" value="PROTEIN NYNRIN-LIKE"/>
    <property type="match status" value="1"/>
</dbReference>
<dbReference type="GeneID" id="113854670"/>
<feature type="domain" description="Integrase catalytic" evidence="1">
    <location>
        <begin position="33"/>
        <end position="160"/>
    </location>
</feature>
<evidence type="ECO:0000313" key="3">
    <source>
        <dbReference type="RefSeq" id="XP_027341620.1"/>
    </source>
</evidence>
<protein>
    <submittedName>
        <fullName evidence="3">Protein NYNRIN-like</fullName>
    </submittedName>
</protein>
<name>A0A8B8KCW3_ABRPR</name>
<dbReference type="Pfam" id="PF00665">
    <property type="entry name" value="rve"/>
    <property type="match status" value="1"/>
</dbReference>
<dbReference type="InterPro" id="IPR001584">
    <property type="entry name" value="Integrase_cat-core"/>
</dbReference>
<dbReference type="RefSeq" id="XP_027341620.1">
    <property type="nucleotide sequence ID" value="XM_027485819.1"/>
</dbReference>
<dbReference type="GO" id="GO:0003676">
    <property type="term" value="F:nucleic acid binding"/>
    <property type="evidence" value="ECO:0007669"/>
    <property type="project" value="InterPro"/>
</dbReference>
<sequence length="160" mass="18453">MIKDCFEYAKSWEECQKHGNIQYVPAAELHSIIKPWPFRGWALDLIGQIHPPLTKGHKFILVAVNYFTKWAKAIPLKEVTQNDVNFIDEYIIQQFRIPETLTIDQGIIFVGQKITQYAKSLNIKMVTSTPYYAQVNGQVEAVNKILIKLIKKHIGSKPRN</sequence>
<dbReference type="PROSITE" id="PS50994">
    <property type="entry name" value="INTEGRASE"/>
    <property type="match status" value="1"/>
</dbReference>
<dbReference type="Gene3D" id="3.30.420.10">
    <property type="entry name" value="Ribonuclease H-like superfamily/Ribonuclease H"/>
    <property type="match status" value="1"/>
</dbReference>
<dbReference type="Proteomes" id="UP000694853">
    <property type="component" value="Unplaced"/>
</dbReference>
<gene>
    <name evidence="3" type="primary">LOC113854670</name>
</gene>
<accession>A0A8B8KCW3</accession>
<dbReference type="KEGG" id="aprc:113854670"/>
<evidence type="ECO:0000259" key="1">
    <source>
        <dbReference type="PROSITE" id="PS50994"/>
    </source>
</evidence>
<reference evidence="2" key="1">
    <citation type="journal article" date="2019" name="Toxins">
        <title>Detection of Abrin-Like and Prepropulchellin-Like Toxin Genes and Transcripts Using Whole Genome Sequencing and Full-Length Transcript Sequencing of Abrus precatorius.</title>
        <authorList>
            <person name="Hovde B.T."/>
            <person name="Daligault H.E."/>
            <person name="Hanschen E.R."/>
            <person name="Kunde Y.A."/>
            <person name="Johnson M.B."/>
            <person name="Starkenburg S.R."/>
            <person name="Johnson S.L."/>
        </authorList>
    </citation>
    <scope>NUCLEOTIDE SEQUENCE [LARGE SCALE GENOMIC DNA]</scope>
</reference>
<dbReference type="InterPro" id="IPR050951">
    <property type="entry name" value="Retrovirus_Pol_polyprotein"/>
</dbReference>